<dbReference type="Gene3D" id="3.30.930.10">
    <property type="entry name" value="Bira Bifunctional Protein, Domain 2"/>
    <property type="match status" value="1"/>
</dbReference>
<dbReference type="PANTHER" id="PTHR12835">
    <property type="entry name" value="BIOTIN PROTEIN LIGASE"/>
    <property type="match status" value="1"/>
</dbReference>
<name>A0A1V4ATV7_9BACT</name>
<dbReference type="GO" id="GO:0004077">
    <property type="term" value="F:biotin--[biotin carboxyl-carrier protein] ligase activity"/>
    <property type="evidence" value="ECO:0007669"/>
    <property type="project" value="UniProtKB-EC"/>
</dbReference>
<dbReference type="Pfam" id="PF02237">
    <property type="entry name" value="BPL_C"/>
    <property type="match status" value="1"/>
</dbReference>
<dbReference type="NCBIfam" id="TIGR00121">
    <property type="entry name" value="birA_ligase"/>
    <property type="match status" value="1"/>
</dbReference>
<keyword evidence="2" id="KW-0092">Biotin</keyword>
<dbReference type="SUPFAM" id="SSF55681">
    <property type="entry name" value="Class II aaRS and biotin synthetases"/>
    <property type="match status" value="1"/>
</dbReference>
<dbReference type="Proteomes" id="UP000189681">
    <property type="component" value="Unassembled WGS sequence"/>
</dbReference>
<dbReference type="InterPro" id="IPR004408">
    <property type="entry name" value="Biotin_CoA_COase_ligase"/>
</dbReference>
<feature type="domain" description="BPL/LPL catalytic" evidence="6">
    <location>
        <begin position="86"/>
        <end position="277"/>
    </location>
</feature>
<dbReference type="InterPro" id="IPR004143">
    <property type="entry name" value="BPL_LPL_catalytic"/>
</dbReference>
<evidence type="ECO:0000259" key="6">
    <source>
        <dbReference type="PROSITE" id="PS51733"/>
    </source>
</evidence>
<dbReference type="Gene3D" id="2.30.30.100">
    <property type="match status" value="1"/>
</dbReference>
<evidence type="ECO:0000256" key="2">
    <source>
        <dbReference type="ARBA" id="ARBA00023267"/>
    </source>
</evidence>
<protein>
    <recommendedName>
        <fullName evidence="3">biotin--[biotin carboxyl-carrier protein] ligase</fullName>
        <ecNumber evidence="3">6.3.4.15</ecNumber>
    </recommendedName>
</protein>
<dbReference type="STRING" id="1004156.AYP45_08570"/>
<organism evidence="7 8">
    <name type="scientific">Candidatus Brocadia carolinensis</name>
    <dbReference type="NCBI Taxonomy" id="1004156"/>
    <lineage>
        <taxon>Bacteria</taxon>
        <taxon>Pseudomonadati</taxon>
        <taxon>Planctomycetota</taxon>
        <taxon>Candidatus Brocadiia</taxon>
        <taxon>Candidatus Brocadiales</taxon>
        <taxon>Candidatus Brocadiaceae</taxon>
        <taxon>Candidatus Brocadia</taxon>
    </lineage>
</organism>
<feature type="compositionally biased region" description="Basic and acidic residues" evidence="5">
    <location>
        <begin position="38"/>
        <end position="58"/>
    </location>
</feature>
<dbReference type="PROSITE" id="PS51733">
    <property type="entry name" value="BPL_LPL_CATALYTIC"/>
    <property type="match status" value="1"/>
</dbReference>
<dbReference type="EC" id="6.3.4.15" evidence="3"/>
<comment type="catalytic activity">
    <reaction evidence="4">
        <text>biotin + L-lysyl-[protein] + ATP = N(6)-biotinyl-L-lysyl-[protein] + AMP + diphosphate + H(+)</text>
        <dbReference type="Rhea" id="RHEA:11756"/>
        <dbReference type="Rhea" id="RHEA-COMP:9752"/>
        <dbReference type="Rhea" id="RHEA-COMP:10505"/>
        <dbReference type="ChEBI" id="CHEBI:15378"/>
        <dbReference type="ChEBI" id="CHEBI:29969"/>
        <dbReference type="ChEBI" id="CHEBI:30616"/>
        <dbReference type="ChEBI" id="CHEBI:33019"/>
        <dbReference type="ChEBI" id="CHEBI:57586"/>
        <dbReference type="ChEBI" id="CHEBI:83144"/>
        <dbReference type="ChEBI" id="CHEBI:456215"/>
        <dbReference type="EC" id="6.3.4.15"/>
    </reaction>
</comment>
<evidence type="ECO:0000313" key="7">
    <source>
        <dbReference type="EMBL" id="OOP56527.1"/>
    </source>
</evidence>
<gene>
    <name evidence="7" type="ORF">AYP45_08570</name>
</gene>
<reference evidence="7 8" key="1">
    <citation type="journal article" date="2017" name="Water Res.">
        <title>Discovery and metagenomic analysis of an anammox bacterial enrichment related to Candidatus "Brocadia caroliniensis" in a full-scale glycerol-fed nitritation-denitritation separate centrate treatment process.</title>
        <authorList>
            <person name="Park H."/>
            <person name="Brotto A.C."/>
            <person name="van Loosdrecht M.C."/>
            <person name="Chandran K."/>
        </authorList>
    </citation>
    <scope>NUCLEOTIDE SEQUENCE [LARGE SCALE GENOMIC DNA]</scope>
    <source>
        <strain evidence="7">26THWARD</strain>
    </source>
</reference>
<comment type="caution">
    <text evidence="7">The sequence shown here is derived from an EMBL/GenBank/DDBJ whole genome shotgun (WGS) entry which is preliminary data.</text>
</comment>
<proteinExistence type="predicted"/>
<feature type="region of interest" description="Disordered" evidence="5">
    <location>
        <begin position="38"/>
        <end position="87"/>
    </location>
</feature>
<dbReference type="InterPro" id="IPR003142">
    <property type="entry name" value="BPL_C"/>
</dbReference>
<evidence type="ECO:0000313" key="8">
    <source>
        <dbReference type="Proteomes" id="UP000189681"/>
    </source>
</evidence>
<evidence type="ECO:0000256" key="5">
    <source>
        <dbReference type="SAM" id="MobiDB-lite"/>
    </source>
</evidence>
<evidence type="ECO:0000256" key="3">
    <source>
        <dbReference type="ARBA" id="ARBA00024227"/>
    </source>
</evidence>
<accession>A0A1V4ATV7</accession>
<keyword evidence="1 7" id="KW-0436">Ligase</keyword>
<dbReference type="AlphaFoldDB" id="A0A1V4ATV7"/>
<dbReference type="InterPro" id="IPR045864">
    <property type="entry name" value="aa-tRNA-synth_II/BPL/LPL"/>
</dbReference>
<sequence>MIYDIVMSTENYFHENVSLQAMVVYATNKSRNNRVLNLDKHQAKRSVQGEEHRNKPDSMKQGNNTRNHQPRNEAILPETPERLNPDEIKRELRTKIVGSSVITYEQTTSTMDIAKRIARTGFKNGTVIFAEEQTQGKGRSGHSWFCPRYKGLLFTLLVRHNISPDHLCLFIGTIAVSIAETIRETLQLPAEIKWPNDILIGGKKVGGVIIELERGIKNQSVFLVGIGLNVNTSEKELPKQTHLPATSLAIESHRFLDRISLARALLQDIDKWLSILKDEHFGYITERWKNLCINVGETVTIKDGDAEYTGKVIDISNNGGLMLKLDNGQIKIFRGEHATIKS</sequence>
<dbReference type="GO" id="GO:0005737">
    <property type="term" value="C:cytoplasm"/>
    <property type="evidence" value="ECO:0007669"/>
    <property type="project" value="TreeGrafter"/>
</dbReference>
<dbReference type="PANTHER" id="PTHR12835:SF5">
    <property type="entry name" value="BIOTIN--PROTEIN LIGASE"/>
    <property type="match status" value="1"/>
</dbReference>
<dbReference type="CDD" id="cd16442">
    <property type="entry name" value="BPL"/>
    <property type="match status" value="1"/>
</dbReference>
<dbReference type="EMBL" id="AYTS01000076">
    <property type="protein sequence ID" value="OOP56527.1"/>
    <property type="molecule type" value="Genomic_DNA"/>
</dbReference>
<evidence type="ECO:0000256" key="1">
    <source>
        <dbReference type="ARBA" id="ARBA00022598"/>
    </source>
</evidence>
<dbReference type="Pfam" id="PF03099">
    <property type="entry name" value="BPL_LplA_LipB"/>
    <property type="match status" value="1"/>
</dbReference>
<evidence type="ECO:0000256" key="4">
    <source>
        <dbReference type="ARBA" id="ARBA00047846"/>
    </source>
</evidence>